<dbReference type="InterPro" id="IPR006311">
    <property type="entry name" value="TAT_signal"/>
</dbReference>
<dbReference type="PROSITE" id="PS51257">
    <property type="entry name" value="PROKAR_LIPOPROTEIN"/>
    <property type="match status" value="1"/>
</dbReference>
<feature type="signal peptide" evidence="1">
    <location>
        <begin position="1"/>
        <end position="33"/>
    </location>
</feature>
<dbReference type="SUPFAM" id="SSF53850">
    <property type="entry name" value="Periplasmic binding protein-like II"/>
    <property type="match status" value="1"/>
</dbReference>
<dbReference type="Gene3D" id="3.40.190.10">
    <property type="entry name" value="Periplasmic binding protein-like II"/>
    <property type="match status" value="1"/>
</dbReference>
<dbReference type="RefSeq" id="WP_376978691.1">
    <property type="nucleotide sequence ID" value="NZ_JBHLSV010000004.1"/>
</dbReference>
<dbReference type="EMBL" id="JBHLSV010000004">
    <property type="protein sequence ID" value="MFC0673258.1"/>
    <property type="molecule type" value="Genomic_DNA"/>
</dbReference>
<dbReference type="InterPro" id="IPR050490">
    <property type="entry name" value="Bact_solute-bd_prot1"/>
</dbReference>
<dbReference type="PANTHER" id="PTHR43649:SF32">
    <property type="entry name" value="SUGAR BINDING SECRETED PROTEIN"/>
    <property type="match status" value="1"/>
</dbReference>
<accession>A0ABV6RBL2</accession>
<dbReference type="InterPro" id="IPR006059">
    <property type="entry name" value="SBP"/>
</dbReference>
<organism evidence="2 3">
    <name type="scientific">Brachybacterium hainanense</name>
    <dbReference type="NCBI Taxonomy" id="1541174"/>
    <lineage>
        <taxon>Bacteria</taxon>
        <taxon>Bacillati</taxon>
        <taxon>Actinomycetota</taxon>
        <taxon>Actinomycetes</taxon>
        <taxon>Micrococcales</taxon>
        <taxon>Dermabacteraceae</taxon>
        <taxon>Brachybacterium</taxon>
    </lineage>
</organism>
<keyword evidence="3" id="KW-1185">Reference proteome</keyword>
<dbReference type="Pfam" id="PF13416">
    <property type="entry name" value="SBP_bac_8"/>
    <property type="match status" value="1"/>
</dbReference>
<dbReference type="Proteomes" id="UP001589793">
    <property type="component" value="Unassembled WGS sequence"/>
</dbReference>
<dbReference type="PANTHER" id="PTHR43649">
    <property type="entry name" value="ARABINOSE-BINDING PROTEIN-RELATED"/>
    <property type="match status" value="1"/>
</dbReference>
<dbReference type="PROSITE" id="PS51318">
    <property type="entry name" value="TAT"/>
    <property type="match status" value="1"/>
</dbReference>
<name>A0ABV6RBL2_9MICO</name>
<feature type="chain" id="PRO_5047066651" evidence="1">
    <location>
        <begin position="34"/>
        <end position="439"/>
    </location>
</feature>
<gene>
    <name evidence="2" type="ORF">ACFFF6_04725</name>
</gene>
<sequence>MMSSRTTPHPLSRPTRRTALGLGALAASAAMLAGCSTSTSPAPSGDGGSTALWIWPEGFDAKIIEDVAGAFPDAGFQQVIQGGDFKQKLQTTLQAGSGLPAITGIKGEDIAHFASVPDFFVDLTTLGAEDHKADFLDWKWQQATTKDGKQLGIPIDIGPTALFYRFDVFEKHGLPSTPEDLAAAIREWEAFFDLGSKLKAADADTFLIRNLESVFATAWAQTGKGFIDESGAFIGDQEHIRHAWDLAVTAQKAGINAALDSNTPDTAAAVAAGKLPADFGASWHLSDLIVDAPDTSGSWHVCQHPGESTNVGGSFLGIPEGTPDPKTAFEIILRLLSPENLAIEYVHSGNFPASPAAYDTPEVSGEVEFLGGQVASEIFAEAAQTVRPLFEDPRDGTVRGPFSAELVLVEASGKDPETAWSDAVSQATRLAEQNGVTVA</sequence>
<comment type="caution">
    <text evidence="2">The sequence shown here is derived from an EMBL/GenBank/DDBJ whole genome shotgun (WGS) entry which is preliminary data.</text>
</comment>
<reference evidence="2 3" key="1">
    <citation type="submission" date="2024-09" db="EMBL/GenBank/DDBJ databases">
        <authorList>
            <person name="Sun Q."/>
            <person name="Mori K."/>
        </authorList>
    </citation>
    <scope>NUCLEOTIDE SEQUENCE [LARGE SCALE GENOMIC DNA]</scope>
    <source>
        <strain evidence="2 3">CICC 10874</strain>
    </source>
</reference>
<proteinExistence type="predicted"/>
<evidence type="ECO:0000256" key="1">
    <source>
        <dbReference type="SAM" id="SignalP"/>
    </source>
</evidence>
<keyword evidence="1" id="KW-0732">Signal</keyword>
<evidence type="ECO:0000313" key="2">
    <source>
        <dbReference type="EMBL" id="MFC0673258.1"/>
    </source>
</evidence>
<protein>
    <submittedName>
        <fullName evidence="2">ABC transporter substrate-binding protein</fullName>
    </submittedName>
</protein>
<evidence type="ECO:0000313" key="3">
    <source>
        <dbReference type="Proteomes" id="UP001589793"/>
    </source>
</evidence>